<dbReference type="EMBL" id="JAILXK010000001">
    <property type="protein sequence ID" value="MBY4636618.1"/>
    <property type="molecule type" value="Genomic_DNA"/>
</dbReference>
<accession>A0ABS7MCR8</accession>
<dbReference type="Pfam" id="PF02616">
    <property type="entry name" value="SMC_ScpA"/>
    <property type="match status" value="1"/>
</dbReference>
<reference evidence="2" key="1">
    <citation type="submission" date="2021-08" db="EMBL/GenBank/DDBJ databases">
        <title>Sphingopyxis panaciterrulae sp. nov., isolated from the surface water of the Yellow Sea.</title>
        <authorList>
            <person name="Gao Z."/>
            <person name="Zhang D."/>
            <person name="Zhang A."/>
        </authorList>
    </citation>
    <scope>NUCLEOTIDE SEQUENCE</scope>
    <source>
        <strain evidence="2">XHP0097</strain>
    </source>
</reference>
<sequence length="256" mass="28977">MDDLPLEYEAIPATAERDEALQLSLESWEGPLDLLLTLARSQKVDLRQISILQLVEQYLAFISEMRAKLELAADYLVMAAWLAYLKSALLLPKDPLEEPSPDELALRLQLRLQRLAAMREAAARLLARDCIGRDVFIRPQPEGLHDVRVRRWDASLYDLLSAYGQVKIRTEPAIHMVSRRPVVTLDAALHHLERLIGVRLDWALLSDFLPTDYDGPLRRSAMASSFVAALELARQGRVDLRQDGAFEPLYLKAASQ</sequence>
<evidence type="ECO:0000256" key="1">
    <source>
        <dbReference type="ARBA" id="ARBA00044777"/>
    </source>
</evidence>
<comment type="caution">
    <text evidence="2">The sequence shown here is derived from an EMBL/GenBank/DDBJ whole genome shotgun (WGS) entry which is preliminary data.</text>
</comment>
<keyword evidence="3" id="KW-1185">Reference proteome</keyword>
<gene>
    <name evidence="2" type="ORF">K5P26_05635</name>
</gene>
<dbReference type="Proteomes" id="UP001166571">
    <property type="component" value="Unassembled WGS sequence"/>
</dbReference>
<dbReference type="InterPro" id="IPR003768">
    <property type="entry name" value="ScpA"/>
</dbReference>
<dbReference type="RefSeq" id="WP_222136026.1">
    <property type="nucleotide sequence ID" value="NZ_JAILXK010000001.1"/>
</dbReference>
<organism evidence="2 3">
    <name type="scientific">Sphingopyxis jiangsuensis</name>
    <dbReference type="NCBI Taxonomy" id="2871171"/>
    <lineage>
        <taxon>Bacteria</taxon>
        <taxon>Pseudomonadati</taxon>
        <taxon>Pseudomonadota</taxon>
        <taxon>Alphaproteobacteria</taxon>
        <taxon>Sphingomonadales</taxon>
        <taxon>Sphingomonadaceae</taxon>
        <taxon>Sphingopyxis</taxon>
    </lineage>
</organism>
<dbReference type="Gene3D" id="6.10.250.2410">
    <property type="match status" value="1"/>
</dbReference>
<evidence type="ECO:0000313" key="2">
    <source>
        <dbReference type="EMBL" id="MBY4636618.1"/>
    </source>
</evidence>
<protein>
    <recommendedName>
        <fullName evidence="1">Segregation and condensation protein A</fullName>
    </recommendedName>
</protein>
<proteinExistence type="predicted"/>
<dbReference type="PANTHER" id="PTHR33969:SF2">
    <property type="entry name" value="SEGREGATION AND CONDENSATION PROTEIN A"/>
    <property type="match status" value="1"/>
</dbReference>
<name>A0ABS7MCR8_9SPHN</name>
<dbReference type="PANTHER" id="PTHR33969">
    <property type="entry name" value="SEGREGATION AND CONDENSATION PROTEIN A"/>
    <property type="match status" value="1"/>
</dbReference>
<evidence type="ECO:0000313" key="3">
    <source>
        <dbReference type="Proteomes" id="UP001166571"/>
    </source>
</evidence>